<dbReference type="InterPro" id="IPR001611">
    <property type="entry name" value="Leu-rich_rpt"/>
</dbReference>
<evidence type="ECO:0000313" key="2">
    <source>
        <dbReference type="EMBL" id="CAF0942522.1"/>
    </source>
</evidence>
<evidence type="ECO:0000313" key="3">
    <source>
        <dbReference type="Proteomes" id="UP000663882"/>
    </source>
</evidence>
<evidence type="ECO:0000259" key="1">
    <source>
        <dbReference type="Pfam" id="PF23066"/>
    </source>
</evidence>
<dbReference type="Gene3D" id="3.80.10.10">
    <property type="entry name" value="Ribonuclease Inhibitor"/>
    <property type="match status" value="1"/>
</dbReference>
<dbReference type="InterPro" id="IPR032675">
    <property type="entry name" value="LRR_dom_sf"/>
</dbReference>
<sequence length="688" mass="80064">MVNQLRSASKSNVFSSFSSSFENNRSCYYSIGHNGSISLTLASNCATVTQRYKLLTDYHVQIYCIRHAKNIIEKIRFSRFFHRWEDHHINLAQREITSTTNEKYMDRSIAYSAIEDISVWSKCKVTDRHRRFSIRIVTKNLIYFFQVNSLHLRDQLFHSIQWKMNKLKFECVIRSADSQEVLLKEIANMINFVRTTPIENVEVHHFPLEIISEILQEQEFNLLHVFRKNVIETLAPLLEKNYPSPEMCDFFSRYCRDSPRSQIVIQMFTQTIEKILKHNTDFSEYPRSRTLVQEYLLVLSSQNDGLHVVQEFIKRMHGPTIDCPFLRVLSNLISVCLSGVYNVFQGRNNWHFEDNETCRGYKEETEIQLVCYTKILQTISTFYDWRHHLGLVLQPVPFPVEALRHDLFIAIFKNVLKNLVEDTRCEVHQRVLGIREGKDGWFEMFCLSGIACDDNGEMFSLMLNKLISCCCRKRNFLLRINKLLPALNLLALRENQSSLDALCAMLEFNAVENHDNKLQLISTLQSTFTGLIMYVGVCRRKRALRIFQRKGGPRELILPTYSTDDDLARLLSRGPFGNLEYLNLASTYVTSACAKHLIKLPALRYLDLSSTRFGDDGLELISEHLHQLKVLDLSETPVTNKGFVCLARMKMLQVLRLTSTSLSSLTFETLKEELPALTTWDIRYTDAW</sequence>
<gene>
    <name evidence="2" type="ORF">RFH988_LOCUS11167</name>
</gene>
<dbReference type="InterPro" id="IPR052813">
    <property type="entry name" value="CMIP"/>
</dbReference>
<accession>A0A814CLP9</accession>
<dbReference type="PANTHER" id="PTHR25480:SF0">
    <property type="entry name" value="C-MAF-INDUCING PROTEIN"/>
    <property type="match status" value="1"/>
</dbReference>
<dbReference type="PANTHER" id="PTHR25480">
    <property type="entry name" value="LEUCINE-RICH REPEAT-CONTAINING PROTEIN 73"/>
    <property type="match status" value="1"/>
</dbReference>
<name>A0A814CLP9_9BILA</name>
<comment type="caution">
    <text evidence="2">The sequence shown here is derived from an EMBL/GenBank/DDBJ whole genome shotgun (WGS) entry which is preliminary data.</text>
</comment>
<dbReference type="OrthoDB" id="10056090at2759"/>
<proteinExistence type="predicted"/>
<organism evidence="2 3">
    <name type="scientific">Rotaria sordida</name>
    <dbReference type="NCBI Taxonomy" id="392033"/>
    <lineage>
        <taxon>Eukaryota</taxon>
        <taxon>Metazoa</taxon>
        <taxon>Spiralia</taxon>
        <taxon>Gnathifera</taxon>
        <taxon>Rotifera</taxon>
        <taxon>Eurotatoria</taxon>
        <taxon>Bdelloidea</taxon>
        <taxon>Philodinida</taxon>
        <taxon>Philodinidae</taxon>
        <taxon>Rotaria</taxon>
    </lineage>
</organism>
<reference evidence="2" key="1">
    <citation type="submission" date="2021-02" db="EMBL/GenBank/DDBJ databases">
        <authorList>
            <person name="Nowell W R."/>
        </authorList>
    </citation>
    <scope>NUCLEOTIDE SEQUENCE</scope>
</reference>
<feature type="domain" description="C-Maf-inducing protein PH" evidence="1">
    <location>
        <begin position="51"/>
        <end position="173"/>
    </location>
</feature>
<dbReference type="Proteomes" id="UP000663882">
    <property type="component" value="Unassembled WGS sequence"/>
</dbReference>
<dbReference type="Pfam" id="PF23066">
    <property type="entry name" value="PH_21"/>
    <property type="match status" value="1"/>
</dbReference>
<dbReference type="Pfam" id="PF13516">
    <property type="entry name" value="LRR_6"/>
    <property type="match status" value="1"/>
</dbReference>
<dbReference type="AlphaFoldDB" id="A0A814CLP9"/>
<dbReference type="SUPFAM" id="SSF52047">
    <property type="entry name" value="RNI-like"/>
    <property type="match status" value="1"/>
</dbReference>
<dbReference type="InterPro" id="IPR056429">
    <property type="entry name" value="PH_CMIP"/>
</dbReference>
<protein>
    <recommendedName>
        <fullName evidence="1">C-Maf-inducing protein PH domain-containing protein</fullName>
    </recommendedName>
</protein>
<dbReference type="EMBL" id="CAJNOO010000435">
    <property type="protein sequence ID" value="CAF0942522.1"/>
    <property type="molecule type" value="Genomic_DNA"/>
</dbReference>